<sequence length="51" mass="5703">MKKSVKFFSFRGYGPRAGEAEPGQDQRLPRRKAGAPGPPERNKQKNGLTFL</sequence>
<evidence type="ECO:0000313" key="2">
    <source>
        <dbReference type="EMBL" id="EFB74794.1"/>
    </source>
</evidence>
<evidence type="ECO:0000256" key="1">
    <source>
        <dbReference type="SAM" id="MobiDB-lite"/>
    </source>
</evidence>
<keyword evidence="3" id="KW-1185">Reference proteome</keyword>
<protein>
    <submittedName>
        <fullName evidence="2">Uncharacterized protein</fullName>
    </submittedName>
</protein>
<proteinExistence type="predicted"/>
<dbReference type="HOGENOM" id="CLU_3104609_0_0_9"/>
<dbReference type="EMBL" id="ACBY02000056">
    <property type="protein sequence ID" value="EFB74794.1"/>
    <property type="molecule type" value="Genomic_DNA"/>
</dbReference>
<comment type="caution">
    <text evidence="2">The sequence shown here is derived from an EMBL/GenBank/DDBJ whole genome shotgun (WGS) entry which is preliminary data.</text>
</comment>
<organism evidence="2 3">
    <name type="scientific">Subdoligranulum variabile DSM 15176</name>
    <dbReference type="NCBI Taxonomy" id="411471"/>
    <lineage>
        <taxon>Bacteria</taxon>
        <taxon>Bacillati</taxon>
        <taxon>Bacillota</taxon>
        <taxon>Clostridia</taxon>
        <taxon>Eubacteriales</taxon>
        <taxon>Oscillospiraceae</taxon>
        <taxon>Subdoligranulum</taxon>
    </lineage>
</organism>
<dbReference type="Proteomes" id="UP000003438">
    <property type="component" value="Unassembled WGS sequence"/>
</dbReference>
<gene>
    <name evidence="2" type="ORF">SUBVAR_06920</name>
</gene>
<accession>D1PR92</accession>
<evidence type="ECO:0000313" key="3">
    <source>
        <dbReference type="Proteomes" id="UP000003438"/>
    </source>
</evidence>
<name>D1PR92_9FIRM</name>
<dbReference type="STRING" id="411471.SUBVAR_06920"/>
<feature type="region of interest" description="Disordered" evidence="1">
    <location>
        <begin position="1"/>
        <end position="51"/>
    </location>
</feature>
<dbReference type="AlphaFoldDB" id="D1PR92"/>
<reference evidence="2" key="1">
    <citation type="submission" date="2009-12" db="EMBL/GenBank/DDBJ databases">
        <authorList>
            <person name="Weinstock G."/>
            <person name="Sodergren E."/>
            <person name="Clifton S."/>
            <person name="Fulton L."/>
            <person name="Fulton B."/>
            <person name="Courtney L."/>
            <person name="Fronick C."/>
            <person name="Harrison M."/>
            <person name="Strong C."/>
            <person name="Farmer C."/>
            <person name="Delahaunty K."/>
            <person name="Markovic C."/>
            <person name="Hall O."/>
            <person name="Minx P."/>
            <person name="Tomlinson C."/>
            <person name="Mitreva M."/>
            <person name="Nelson J."/>
            <person name="Hou S."/>
            <person name="Wollam A."/>
            <person name="Pepin K.H."/>
            <person name="Johnson M."/>
            <person name="Bhonagiri V."/>
            <person name="Nash W.E."/>
            <person name="Warren W."/>
            <person name="Chinwalla A."/>
            <person name="Mardis E.R."/>
            <person name="Wilson R.K."/>
        </authorList>
    </citation>
    <scope>NUCLEOTIDE SEQUENCE [LARGE SCALE GENOMIC DNA]</scope>
    <source>
        <strain evidence="2">DSM 15176</strain>
    </source>
</reference>